<evidence type="ECO:0000256" key="2">
    <source>
        <dbReference type="ARBA" id="ARBA00007787"/>
    </source>
</evidence>
<evidence type="ECO:0000256" key="7">
    <source>
        <dbReference type="SAM" id="Phobius"/>
    </source>
</evidence>
<dbReference type="AlphaFoldDB" id="A0A7T9I273"/>
<evidence type="ECO:0000256" key="5">
    <source>
        <dbReference type="ARBA" id="ARBA00023157"/>
    </source>
</evidence>
<protein>
    <submittedName>
        <fullName evidence="9">DsbA family protein</fullName>
    </submittedName>
</protein>
<reference evidence="9" key="1">
    <citation type="submission" date="2020-11" db="EMBL/GenBank/DDBJ databases">
        <title>Connecting structure to function with the recovery of over 1000 high-quality activated sludge metagenome-assembled genomes encoding full-length rRNA genes using long-read sequencing.</title>
        <authorList>
            <person name="Singleton C.M."/>
            <person name="Petriglieri F."/>
            <person name="Kristensen J.M."/>
            <person name="Kirkegaard R.H."/>
            <person name="Michaelsen T.Y."/>
            <person name="Andersen M.H."/>
            <person name="Karst S.M."/>
            <person name="Dueholm M.S."/>
            <person name="Nielsen P.H."/>
            <person name="Albertsen M."/>
        </authorList>
    </citation>
    <scope>NUCLEOTIDE SEQUENCE</scope>
    <source>
        <strain evidence="9">Fred_18-Q3-R57-64_BAT3C.431</strain>
    </source>
</reference>
<sequence length="260" mass="27261">MSEETHAHHSHASGSSGNLLPYSILIAALILGGSMVWSANTLSAGLANLDVVANNTGGTTVPPAVVPDTTDPAPVAISVQDLEGGSAMLGDPNAPVTIVEFSDFQCPFCQRFVSDAYPQIKTNYVDTGKVKIVFKHFPLSFHPFAQKASEAAECARTLSGDEKFWMMHDKMFANQSAIDVPDLKRYAKEIGLNETQFNACLDNGDTAAKVQADYTTGTSLGVSGTPSFVIGSGDNGTPLVGALPYASFKSAIDAALANAN</sequence>
<name>A0A7T9I273_9ARCH</name>
<dbReference type="Gene3D" id="3.40.30.10">
    <property type="entry name" value="Glutaredoxin"/>
    <property type="match status" value="1"/>
</dbReference>
<comment type="similarity">
    <text evidence="2">Belongs to the glutaredoxin family.</text>
</comment>
<dbReference type="PANTHER" id="PTHR13887:SF14">
    <property type="entry name" value="DISULFIDE BOND FORMATION PROTEIN D"/>
    <property type="match status" value="1"/>
</dbReference>
<comment type="similarity">
    <text evidence="1">Belongs to the thioredoxin family. DsbA subfamily.</text>
</comment>
<evidence type="ECO:0000313" key="9">
    <source>
        <dbReference type="EMBL" id="QQR92781.1"/>
    </source>
</evidence>
<organism evidence="9">
    <name type="scientific">Candidatus Iainarchaeum sp</name>
    <dbReference type="NCBI Taxonomy" id="3101447"/>
    <lineage>
        <taxon>Archaea</taxon>
        <taxon>Candidatus Iainarchaeota</taxon>
        <taxon>Candidatus Iainarchaeia</taxon>
        <taxon>Candidatus Iainarchaeales</taxon>
        <taxon>Candidatus Iainarchaeaceae</taxon>
        <taxon>Candidatus Iainarchaeum</taxon>
    </lineage>
</organism>
<dbReference type="InterPro" id="IPR012336">
    <property type="entry name" value="Thioredoxin-like_fold"/>
</dbReference>
<dbReference type="InterPro" id="IPR013766">
    <property type="entry name" value="Thioredoxin_domain"/>
</dbReference>
<feature type="transmembrane region" description="Helical" evidence="7">
    <location>
        <begin position="20"/>
        <end position="39"/>
    </location>
</feature>
<evidence type="ECO:0000256" key="6">
    <source>
        <dbReference type="ARBA" id="ARBA00023284"/>
    </source>
</evidence>
<feature type="domain" description="Thioredoxin" evidence="8">
    <location>
        <begin position="55"/>
        <end position="257"/>
    </location>
</feature>
<dbReference type="PANTHER" id="PTHR13887">
    <property type="entry name" value="GLUTATHIONE S-TRANSFERASE KAPPA"/>
    <property type="match status" value="1"/>
</dbReference>
<keyword evidence="6" id="KW-0676">Redox-active center</keyword>
<evidence type="ECO:0000256" key="3">
    <source>
        <dbReference type="ARBA" id="ARBA00022729"/>
    </source>
</evidence>
<dbReference type="SUPFAM" id="SSF52833">
    <property type="entry name" value="Thioredoxin-like"/>
    <property type="match status" value="1"/>
</dbReference>
<keyword evidence="7" id="KW-0812">Transmembrane</keyword>
<keyword evidence="7" id="KW-0472">Membrane</keyword>
<dbReference type="EMBL" id="CP064981">
    <property type="protein sequence ID" value="QQR92781.1"/>
    <property type="molecule type" value="Genomic_DNA"/>
</dbReference>
<dbReference type="InterPro" id="IPR036249">
    <property type="entry name" value="Thioredoxin-like_sf"/>
</dbReference>
<keyword evidence="3" id="KW-0732">Signal</keyword>
<accession>A0A7T9I273</accession>
<keyword evidence="5" id="KW-1015">Disulfide bond</keyword>
<keyword evidence="4" id="KW-0560">Oxidoreductase</keyword>
<evidence type="ECO:0000259" key="8">
    <source>
        <dbReference type="PROSITE" id="PS51352"/>
    </source>
</evidence>
<dbReference type="GO" id="GO:0016491">
    <property type="term" value="F:oxidoreductase activity"/>
    <property type="evidence" value="ECO:0007669"/>
    <property type="project" value="UniProtKB-KW"/>
</dbReference>
<proteinExistence type="inferred from homology"/>
<dbReference type="Pfam" id="PF13462">
    <property type="entry name" value="Thioredoxin_4"/>
    <property type="match status" value="1"/>
</dbReference>
<gene>
    <name evidence="9" type="ORF">IPJ89_00865</name>
</gene>
<dbReference type="PROSITE" id="PS51352">
    <property type="entry name" value="THIOREDOXIN_2"/>
    <property type="match status" value="1"/>
</dbReference>
<dbReference type="Proteomes" id="UP000596004">
    <property type="component" value="Chromosome"/>
</dbReference>
<keyword evidence="7" id="KW-1133">Transmembrane helix</keyword>
<evidence type="ECO:0000256" key="4">
    <source>
        <dbReference type="ARBA" id="ARBA00023002"/>
    </source>
</evidence>
<evidence type="ECO:0000256" key="1">
    <source>
        <dbReference type="ARBA" id="ARBA00005791"/>
    </source>
</evidence>